<evidence type="ECO:0000256" key="1">
    <source>
        <dbReference type="ARBA" id="ARBA00001971"/>
    </source>
</evidence>
<accession>A0A1F8ACD0</accession>
<proteinExistence type="inferred from homology"/>
<keyword evidence="7 9" id="KW-0408">Iron</keyword>
<dbReference type="CDD" id="cd07730">
    <property type="entry name" value="metallo-hydrolase-like_MBL-fold"/>
    <property type="match status" value="1"/>
</dbReference>
<comment type="caution">
    <text evidence="11">The sequence shown here is derived from an EMBL/GenBank/DDBJ whole genome shotgun (WGS) entry which is preliminary data.</text>
</comment>
<keyword evidence="4 9" id="KW-0349">Heme</keyword>
<dbReference type="PANTHER" id="PTHR24305">
    <property type="entry name" value="CYTOCHROME P450"/>
    <property type="match status" value="1"/>
</dbReference>
<dbReference type="PRINTS" id="PR00385">
    <property type="entry name" value="P450"/>
</dbReference>
<evidence type="ECO:0000256" key="7">
    <source>
        <dbReference type="ARBA" id="ARBA00023004"/>
    </source>
</evidence>
<dbReference type="AlphaFoldDB" id="A0A1F8ACD0"/>
<dbReference type="CDD" id="cd11060">
    <property type="entry name" value="CYP57A1-like"/>
    <property type="match status" value="1"/>
</dbReference>
<organism evidence="11 12">
    <name type="scientific">Aspergillus bombycis</name>
    <dbReference type="NCBI Taxonomy" id="109264"/>
    <lineage>
        <taxon>Eukaryota</taxon>
        <taxon>Fungi</taxon>
        <taxon>Dikarya</taxon>
        <taxon>Ascomycota</taxon>
        <taxon>Pezizomycotina</taxon>
        <taxon>Eurotiomycetes</taxon>
        <taxon>Eurotiomycetidae</taxon>
        <taxon>Eurotiales</taxon>
        <taxon>Aspergillaceae</taxon>
        <taxon>Aspergillus</taxon>
    </lineage>
</organism>
<evidence type="ECO:0000313" key="12">
    <source>
        <dbReference type="Proteomes" id="UP000179179"/>
    </source>
</evidence>
<comment type="pathway">
    <text evidence="2">Secondary metabolite biosynthesis.</text>
</comment>
<dbReference type="GO" id="GO:0004497">
    <property type="term" value="F:monooxygenase activity"/>
    <property type="evidence" value="ECO:0007669"/>
    <property type="project" value="UniProtKB-KW"/>
</dbReference>
<evidence type="ECO:0000256" key="10">
    <source>
        <dbReference type="SAM" id="Phobius"/>
    </source>
</evidence>
<feature type="binding site" description="axial binding residue" evidence="9">
    <location>
        <position position="465"/>
    </location>
    <ligand>
        <name>heme</name>
        <dbReference type="ChEBI" id="CHEBI:30413"/>
    </ligand>
    <ligandPart>
        <name>Fe</name>
        <dbReference type="ChEBI" id="CHEBI:18248"/>
    </ligandPart>
</feature>
<comment type="similarity">
    <text evidence="3">Belongs to the cytochrome P450 family.</text>
</comment>
<name>A0A1F8ACD0_9EURO</name>
<evidence type="ECO:0000256" key="9">
    <source>
        <dbReference type="PIRSR" id="PIRSR602403-1"/>
    </source>
</evidence>
<dbReference type="PROSITE" id="PS00086">
    <property type="entry name" value="CYTOCHROME_P450"/>
    <property type="match status" value="1"/>
</dbReference>
<evidence type="ECO:0000256" key="6">
    <source>
        <dbReference type="ARBA" id="ARBA00023002"/>
    </source>
</evidence>
<keyword evidence="10" id="KW-0472">Membrane</keyword>
<dbReference type="GO" id="GO:0016705">
    <property type="term" value="F:oxidoreductase activity, acting on paired donors, with incorporation or reduction of molecular oxygen"/>
    <property type="evidence" value="ECO:0007669"/>
    <property type="project" value="InterPro"/>
</dbReference>
<dbReference type="EMBL" id="LYCR01000009">
    <property type="protein sequence ID" value="OGM49317.1"/>
    <property type="molecule type" value="Genomic_DNA"/>
</dbReference>
<dbReference type="GO" id="GO:0005506">
    <property type="term" value="F:iron ion binding"/>
    <property type="evidence" value="ECO:0007669"/>
    <property type="project" value="InterPro"/>
</dbReference>
<dbReference type="Gene3D" id="3.60.15.10">
    <property type="entry name" value="Ribonuclease Z/Hydroxyacylglutathione hydrolase-like"/>
    <property type="match status" value="1"/>
</dbReference>
<keyword evidence="10" id="KW-1133">Transmembrane helix</keyword>
<evidence type="ECO:0000256" key="5">
    <source>
        <dbReference type="ARBA" id="ARBA00022723"/>
    </source>
</evidence>
<dbReference type="Proteomes" id="UP000179179">
    <property type="component" value="Unassembled WGS sequence"/>
</dbReference>
<gene>
    <name evidence="11" type="ORF">ABOM_003541</name>
</gene>
<keyword evidence="10" id="KW-0812">Transmembrane</keyword>
<dbReference type="STRING" id="109264.A0A1F8ACD0"/>
<keyword evidence="5 9" id="KW-0479">Metal-binding</keyword>
<reference evidence="11 12" key="1">
    <citation type="journal article" date="2016" name="Genome Biol. Evol.">
        <title>Draft genome sequence of an aflatoxigenic Aspergillus species, A. bombycis.</title>
        <authorList>
            <person name="Moore G.G."/>
            <person name="Mack B.M."/>
            <person name="Beltz S.B."/>
            <person name="Gilbert M.K."/>
        </authorList>
    </citation>
    <scope>NUCLEOTIDE SEQUENCE [LARGE SCALE GENOMIC DNA]</scope>
    <source>
        <strain evidence="12">NRRL 26010</strain>
    </source>
</reference>
<dbReference type="GO" id="GO:0020037">
    <property type="term" value="F:heme binding"/>
    <property type="evidence" value="ECO:0007669"/>
    <property type="project" value="InterPro"/>
</dbReference>
<dbReference type="SUPFAM" id="SSF56281">
    <property type="entry name" value="Metallo-hydrolase/oxidoreductase"/>
    <property type="match status" value="1"/>
</dbReference>
<dbReference type="InterPro" id="IPR050121">
    <property type="entry name" value="Cytochrome_P450_monoxygenase"/>
</dbReference>
<dbReference type="GeneID" id="34446931"/>
<evidence type="ECO:0000313" key="11">
    <source>
        <dbReference type="EMBL" id="OGM49317.1"/>
    </source>
</evidence>
<keyword evidence="8" id="KW-0503">Monooxygenase</keyword>
<dbReference type="InterPro" id="IPR001128">
    <property type="entry name" value="Cyt_P450"/>
</dbReference>
<dbReference type="Pfam" id="PF00067">
    <property type="entry name" value="p450"/>
    <property type="match status" value="2"/>
</dbReference>
<sequence>MLRDIDNMQLTWLAVGAAIVVIFLHLLTTWWHLRHIPGPFLASITNLQRVWWVKTGRAHLYHQAVHAKYGEVVRIGPHLVSFSNPEAIPTVYPIRPGFPKSDFYATLRPYTRERGSMLAVFNTQNEQIHKQIKSPIAPLFSLSNMVMFESLVDEVLACLSEQFDTRFAGTGETFDFGEWLQYFAFDVMGTMSFSRRYGFLEQGRDVNGMLDAIFRFMKTAAPMSQIPWVDPWIYKNRFVNRLRRTPAMSILGFVDSVIRERLDNPDHVKRDSHRDFLSRFLEIQEANSSVPPWASTAWTFSNVIAGSDSVGTVMRTVMCPNYHNHISQCRPPALLNAIDNLLTHPATLQALSSELIAANLTLPYPKWNEVCDLPYLDACIQEAVRLHPPFALPLERVVPAGGVTVLNHYLPEGTLVGGNPYVVNRHAETFGPDVEEWRPGRWLEGEGRKRLEQSVLTFGAGRRVCLGKYIGILELKKLVPFLVLKYDMKIIDPERFSVENGFFFKQREFYCTITRLKEGSDRGKADSNNTRLYLKPGAFYEPAIPSKGPRVPSYCFLLSHGDRHLVFDLGVRIDWQNYAPQVVRLLTITTEITSCDRDVASVLDSDTSGLNIRSSDIEAIVWSHNHFDHTGDPSRFPTSTQLIVGPGVKKGSWPGYPSRPDGTVLDSDAVGREIREINFDNTSLRIGRFDAFDYFGDGSFYLLDALGYTAGHMCALARTTAYPPSFVFMGADACHHPGVLRPSRYLPLPRPRSGGDPVGCGGCPGDLLMQLASWKSPSEPFYHLARGQFFPDYAAATETVAKIQELDAAGNVLVLLAHDNSLEEHLPLFPQLVNDWLVRGLRDSTIWSFCKAIAHDQWV</sequence>
<dbReference type="InterPro" id="IPR036396">
    <property type="entry name" value="Cyt_P450_sf"/>
</dbReference>
<keyword evidence="12" id="KW-1185">Reference proteome</keyword>
<protein>
    <submittedName>
        <fullName evidence="11">Uncharacterized protein</fullName>
    </submittedName>
</protein>
<evidence type="ECO:0000256" key="2">
    <source>
        <dbReference type="ARBA" id="ARBA00005179"/>
    </source>
</evidence>
<dbReference type="Gene3D" id="1.10.630.10">
    <property type="entry name" value="Cytochrome P450"/>
    <property type="match status" value="1"/>
</dbReference>
<dbReference type="PRINTS" id="PR00465">
    <property type="entry name" value="EP450IV"/>
</dbReference>
<evidence type="ECO:0000256" key="4">
    <source>
        <dbReference type="ARBA" id="ARBA00022617"/>
    </source>
</evidence>
<evidence type="ECO:0000256" key="3">
    <source>
        <dbReference type="ARBA" id="ARBA00010617"/>
    </source>
</evidence>
<dbReference type="InterPro" id="IPR017972">
    <property type="entry name" value="Cyt_P450_CS"/>
</dbReference>
<dbReference type="OrthoDB" id="3934656at2759"/>
<dbReference type="PANTHER" id="PTHR24305:SF175">
    <property type="entry name" value="CYTOCHROME P450 MONOOXYGENASE PKFB"/>
    <property type="match status" value="1"/>
</dbReference>
<feature type="transmembrane region" description="Helical" evidence="10">
    <location>
        <begin position="12"/>
        <end position="33"/>
    </location>
</feature>
<evidence type="ECO:0000256" key="8">
    <source>
        <dbReference type="ARBA" id="ARBA00023033"/>
    </source>
</evidence>
<dbReference type="RefSeq" id="XP_022393034.1">
    <property type="nucleotide sequence ID" value="XM_022530671.1"/>
</dbReference>
<dbReference type="InterPro" id="IPR002403">
    <property type="entry name" value="Cyt_P450_E_grp-IV"/>
</dbReference>
<comment type="cofactor">
    <cofactor evidence="1 9">
        <name>heme</name>
        <dbReference type="ChEBI" id="CHEBI:30413"/>
    </cofactor>
</comment>
<dbReference type="InterPro" id="IPR036866">
    <property type="entry name" value="RibonucZ/Hydroxyglut_hydro"/>
</dbReference>
<dbReference type="SUPFAM" id="SSF48264">
    <property type="entry name" value="Cytochrome P450"/>
    <property type="match status" value="1"/>
</dbReference>
<keyword evidence="6" id="KW-0560">Oxidoreductase</keyword>